<dbReference type="Gene3D" id="1.20.1050.10">
    <property type="match status" value="1"/>
</dbReference>
<dbReference type="AlphaFoldDB" id="A0AAW0M0P9"/>
<dbReference type="InterPro" id="IPR045074">
    <property type="entry name" value="GST_C_Tau"/>
</dbReference>
<dbReference type="PANTHER" id="PTHR11260">
    <property type="entry name" value="GLUTATHIONE S-TRANSFERASE, GST, SUPERFAMILY, GST DOMAIN CONTAINING"/>
    <property type="match status" value="1"/>
</dbReference>
<name>A0AAW0M0P9_QUESU</name>
<dbReference type="CDD" id="cd03185">
    <property type="entry name" value="GST_C_Tau"/>
    <property type="match status" value="1"/>
</dbReference>
<protein>
    <submittedName>
        <fullName evidence="2">Glutathione s-transferase</fullName>
    </submittedName>
</protein>
<organism evidence="2">
    <name type="scientific">Quercus suber</name>
    <name type="common">Cork oak</name>
    <dbReference type="NCBI Taxonomy" id="58331"/>
    <lineage>
        <taxon>Eukaryota</taxon>
        <taxon>Viridiplantae</taxon>
        <taxon>Streptophyta</taxon>
        <taxon>Embryophyta</taxon>
        <taxon>Tracheophyta</taxon>
        <taxon>Spermatophyta</taxon>
        <taxon>Magnoliopsida</taxon>
        <taxon>eudicotyledons</taxon>
        <taxon>Gunneridae</taxon>
        <taxon>Pentapetalae</taxon>
        <taxon>rosids</taxon>
        <taxon>fabids</taxon>
        <taxon>Fagales</taxon>
        <taxon>Fagaceae</taxon>
        <taxon>Quercus</taxon>
    </lineage>
</organism>
<dbReference type="EMBL" id="PKMF04000027">
    <property type="protein sequence ID" value="KAK7857415.1"/>
    <property type="molecule type" value="Genomic_DNA"/>
</dbReference>
<reference evidence="2" key="1">
    <citation type="submission" date="2017-12" db="EMBL/GenBank/DDBJ databases">
        <authorList>
            <person name="Barbosa P."/>
            <person name="Usie A."/>
            <person name="Ramos A.M."/>
        </authorList>
    </citation>
    <scope>NUCLEOTIDE SEQUENCE</scope>
    <source>
        <strain evidence="2">HL8</strain>
        <tissue evidence="2">Leaves</tissue>
    </source>
</reference>
<reference evidence="2" key="3">
    <citation type="submission" date="2023-07" db="EMBL/GenBank/DDBJ databases">
        <title>An improved reference 1 genome and first organelle genomes of Quercus suber.</title>
        <authorList>
            <consortium name="Genosuber Consortium"/>
            <person name="Usie A."/>
            <person name="Serra O."/>
            <person name="Barros P."/>
        </authorList>
    </citation>
    <scope>NUCLEOTIDE SEQUENCE</scope>
    <source>
        <strain evidence="2">HL8</strain>
        <tissue evidence="2">Leaves</tissue>
    </source>
</reference>
<dbReference type="GO" id="GO:0004364">
    <property type="term" value="F:glutathione transferase activity"/>
    <property type="evidence" value="ECO:0007669"/>
    <property type="project" value="InterPro"/>
</dbReference>
<feature type="domain" description="GST C-terminal" evidence="1">
    <location>
        <begin position="1"/>
        <end position="122"/>
    </location>
</feature>
<dbReference type="SUPFAM" id="SSF47616">
    <property type="entry name" value="GST C-terminal domain-like"/>
    <property type="match status" value="1"/>
</dbReference>
<accession>A0AAW0M0P9</accession>
<dbReference type="PROSITE" id="PS50405">
    <property type="entry name" value="GST_CTER"/>
    <property type="match status" value="1"/>
</dbReference>
<comment type="caution">
    <text evidence="2">The sequence shown here is derived from an EMBL/GenBank/DDBJ whole genome shotgun (WGS) entry which is preliminary data.</text>
</comment>
<dbReference type="PANTHER" id="PTHR11260:SF781">
    <property type="entry name" value="GLUTATHIONE S-TRANSFERASE U19"/>
    <property type="match status" value="1"/>
</dbReference>
<dbReference type="InterPro" id="IPR036282">
    <property type="entry name" value="Glutathione-S-Trfase_C_sf"/>
</dbReference>
<evidence type="ECO:0000313" key="2">
    <source>
        <dbReference type="EMBL" id="KAK7857415.1"/>
    </source>
</evidence>
<sequence length="122" mass="14330">MADEVYDVQNRICTTKGEEHDIVKKEFIENYKMLEVGLGDKPYFGGETFGFVDLVLITTYSWFYASEMFGKFSIGEECPKIIAWAKRCMQKYTNLQEEELIGLEVEDHRHCFLHKEEEKGQK</sequence>
<dbReference type="InterPro" id="IPR010987">
    <property type="entry name" value="Glutathione-S-Trfase_C-like"/>
</dbReference>
<dbReference type="GO" id="GO:0005737">
    <property type="term" value="C:cytoplasm"/>
    <property type="evidence" value="ECO:0007669"/>
    <property type="project" value="TreeGrafter"/>
</dbReference>
<evidence type="ECO:0000259" key="1">
    <source>
        <dbReference type="PROSITE" id="PS50405"/>
    </source>
</evidence>
<gene>
    <name evidence="2" type="primary">GSTX4_5</name>
    <name evidence="2" type="ORF">CFP56_017690</name>
</gene>
<dbReference type="GO" id="GO:0006749">
    <property type="term" value="P:glutathione metabolic process"/>
    <property type="evidence" value="ECO:0007669"/>
    <property type="project" value="InterPro"/>
</dbReference>
<reference evidence="2" key="2">
    <citation type="journal article" date="2018" name="Sci. Data">
        <title>The draft genome sequence of cork oak.</title>
        <authorList>
            <person name="Ramos A.M."/>
            <person name="Usie A."/>
            <person name="Barbosa P."/>
            <person name="Barros P.M."/>
            <person name="Capote T."/>
            <person name="Chaves I."/>
            <person name="Simoes F."/>
            <person name="Abreu I."/>
            <person name="Carrasquinho I."/>
            <person name="Faro C."/>
            <person name="Guimaraes J.B."/>
            <person name="Mendonca D."/>
            <person name="Nobrega F."/>
            <person name="Rodrigues L."/>
            <person name="Saibo N.J.M."/>
            <person name="Varela M.C."/>
            <person name="Egas C."/>
            <person name="Matos J."/>
            <person name="Miguel C.M."/>
            <person name="Oliveira M.M."/>
            <person name="Ricardo C.P."/>
            <person name="Goncalves S."/>
        </authorList>
    </citation>
    <scope>NUCLEOTIDE SEQUENCE [LARGE SCALE GENOMIC DNA]</scope>
    <source>
        <strain evidence="2">HL8</strain>
    </source>
</reference>
<proteinExistence type="predicted"/>
<dbReference type="Pfam" id="PF00043">
    <property type="entry name" value="GST_C"/>
    <property type="match status" value="1"/>
</dbReference>
<dbReference type="InterPro" id="IPR004046">
    <property type="entry name" value="GST_C"/>
</dbReference>
<dbReference type="InterPro" id="IPR045073">
    <property type="entry name" value="Omega/Tau-like"/>
</dbReference>